<feature type="domain" description="PAC" evidence="6">
    <location>
        <begin position="93"/>
        <end position="147"/>
    </location>
</feature>
<keyword evidence="2" id="KW-0288">FMN</keyword>
<dbReference type="SUPFAM" id="SSF55785">
    <property type="entry name" value="PYP-like sensor domain (PAS domain)"/>
    <property type="match status" value="1"/>
</dbReference>
<dbReference type="EMBL" id="JWSY01000020">
    <property type="protein sequence ID" value="KIC56648.1"/>
    <property type="molecule type" value="Genomic_DNA"/>
</dbReference>
<dbReference type="PANTHER" id="PTHR47429:SF2">
    <property type="entry name" value="PROTEIN TWIN LOV 1"/>
    <property type="match status" value="1"/>
</dbReference>
<proteinExistence type="predicted"/>
<dbReference type="InterPro" id="IPR000700">
    <property type="entry name" value="PAS-assoc_C"/>
</dbReference>
<dbReference type="InterPro" id="IPR035965">
    <property type="entry name" value="PAS-like_dom_sf"/>
</dbReference>
<dbReference type="InterPro" id="IPR036890">
    <property type="entry name" value="HATPase_C_sf"/>
</dbReference>
<dbReference type="STRING" id="172043.RM53_11350"/>
<dbReference type="Gene3D" id="3.30.565.10">
    <property type="entry name" value="Histidine kinase-like ATPase, C-terminal domain"/>
    <property type="match status" value="1"/>
</dbReference>
<evidence type="ECO:0000313" key="7">
    <source>
        <dbReference type="EMBL" id="KIC56648.1"/>
    </source>
</evidence>
<dbReference type="Pfam" id="PF13426">
    <property type="entry name" value="PAS_9"/>
    <property type="match status" value="1"/>
</dbReference>
<dbReference type="PROSITE" id="PS50109">
    <property type="entry name" value="HIS_KIN"/>
    <property type="match status" value="1"/>
</dbReference>
<dbReference type="SMART" id="SM00086">
    <property type="entry name" value="PAC"/>
    <property type="match status" value="1"/>
</dbReference>
<gene>
    <name evidence="7" type="ORF">RM53_11350</name>
</gene>
<dbReference type="PROSITE" id="PS50113">
    <property type="entry name" value="PAC"/>
    <property type="match status" value="1"/>
</dbReference>
<dbReference type="SUPFAM" id="SSF55874">
    <property type="entry name" value="ATPase domain of HSP90 chaperone/DNA topoisomerase II/histidine kinase"/>
    <property type="match status" value="1"/>
</dbReference>
<dbReference type="GO" id="GO:0016301">
    <property type="term" value="F:kinase activity"/>
    <property type="evidence" value="ECO:0007669"/>
    <property type="project" value="UniProtKB-KW"/>
</dbReference>
<dbReference type="Gene3D" id="3.30.450.20">
    <property type="entry name" value="PAS domain"/>
    <property type="match status" value="1"/>
</dbReference>
<feature type="domain" description="PAS" evidence="5">
    <location>
        <begin position="43"/>
        <end position="92"/>
    </location>
</feature>
<evidence type="ECO:0000259" key="4">
    <source>
        <dbReference type="PROSITE" id="PS50109"/>
    </source>
</evidence>
<evidence type="ECO:0000256" key="2">
    <source>
        <dbReference type="ARBA" id="ARBA00022643"/>
    </source>
</evidence>
<dbReference type="InterPro" id="IPR011495">
    <property type="entry name" value="Sig_transdc_His_kin_sub2_dim/P"/>
</dbReference>
<dbReference type="InterPro" id="IPR005467">
    <property type="entry name" value="His_kinase_dom"/>
</dbReference>
<evidence type="ECO:0000256" key="3">
    <source>
        <dbReference type="ARBA" id="ARBA00022991"/>
    </source>
</evidence>
<keyword evidence="3" id="KW-0157">Chromophore</keyword>
<evidence type="ECO:0000259" key="5">
    <source>
        <dbReference type="PROSITE" id="PS50112"/>
    </source>
</evidence>
<dbReference type="RefSeq" id="WP_039246874.1">
    <property type="nucleotide sequence ID" value="NZ_JWSY01000020.1"/>
</dbReference>
<dbReference type="SMART" id="SM00091">
    <property type="entry name" value="PAS"/>
    <property type="match status" value="1"/>
</dbReference>
<evidence type="ECO:0000256" key="1">
    <source>
        <dbReference type="ARBA" id="ARBA00022630"/>
    </source>
</evidence>
<dbReference type="InterPro" id="IPR001610">
    <property type="entry name" value="PAC"/>
</dbReference>
<keyword evidence="7" id="KW-0808">Transferase</keyword>
<dbReference type="Pfam" id="PF02518">
    <property type="entry name" value="HATPase_c"/>
    <property type="match status" value="1"/>
</dbReference>
<dbReference type="NCBIfam" id="TIGR00229">
    <property type="entry name" value="sensory_box"/>
    <property type="match status" value="1"/>
</dbReference>
<evidence type="ECO:0000259" key="6">
    <source>
        <dbReference type="PROSITE" id="PS50113"/>
    </source>
</evidence>
<accession>A0A0B4DQT8</accession>
<feature type="domain" description="Histidine kinase" evidence="4">
    <location>
        <begin position="176"/>
        <end position="364"/>
    </location>
</feature>
<organism evidence="7 8">
    <name type="scientific">Brevundimonas nasdae</name>
    <dbReference type="NCBI Taxonomy" id="172043"/>
    <lineage>
        <taxon>Bacteria</taxon>
        <taxon>Pseudomonadati</taxon>
        <taxon>Pseudomonadota</taxon>
        <taxon>Alphaproteobacteria</taxon>
        <taxon>Caulobacterales</taxon>
        <taxon>Caulobacteraceae</taxon>
        <taxon>Brevundimonas</taxon>
    </lineage>
</organism>
<dbReference type="PANTHER" id="PTHR47429">
    <property type="entry name" value="PROTEIN TWIN LOV 1"/>
    <property type="match status" value="1"/>
</dbReference>
<dbReference type="SMART" id="SM00387">
    <property type="entry name" value="HATPase_c"/>
    <property type="match status" value="1"/>
</dbReference>
<sequence length="364" mass="39870">MKQQDDWRLTDLVEHEIGRGDPFAAAVRGTRMPMVITNPRLPDNPIVFVNKAFQDLTGYERDEIVGQNCRFLQGPKSDKAAVAKIREAIEAGEDIHIDLLNYRKDGSTFWNALFISPVRNAEGEIEYFFASQLNVTERVEAQVLVEKQKAVVEREVAARTADLQEALTAKTLLLHEVDHRVKNNLTMIGSLLRLQSRSLSDPALTTTLDSMLERVDALATVHRKLYQSEDVTQFDVGAFTNTLVADVIGSTGRTDIEVSVDVEPMFIPSTHASSIGLIINELLTNAIKHAFADDRGGRLIVSAKKTEQGGQVVVQDDGPGIPGAAHQGLGKTLIGRLSKQIGGKTLWLPADPGTRAVVEFPVSG</sequence>
<dbReference type="AlphaFoldDB" id="A0A0B4DQT8"/>
<protein>
    <submittedName>
        <fullName evidence="7">Histidine kinase</fullName>
    </submittedName>
</protein>
<comment type="caution">
    <text evidence="7">The sequence shown here is derived from an EMBL/GenBank/DDBJ whole genome shotgun (WGS) entry which is preliminary data.</text>
</comment>
<dbReference type="Proteomes" id="UP000031166">
    <property type="component" value="Unassembled WGS sequence"/>
</dbReference>
<keyword evidence="1" id="KW-0285">Flavoprotein</keyword>
<evidence type="ECO:0000313" key="8">
    <source>
        <dbReference type="Proteomes" id="UP000031166"/>
    </source>
</evidence>
<dbReference type="CDD" id="cd00130">
    <property type="entry name" value="PAS"/>
    <property type="match status" value="1"/>
</dbReference>
<dbReference type="PROSITE" id="PS50112">
    <property type="entry name" value="PAS"/>
    <property type="match status" value="1"/>
</dbReference>
<keyword evidence="7" id="KW-0418">Kinase</keyword>
<reference evidence="7 8" key="1">
    <citation type="submission" date="2014-12" db="EMBL/GenBank/DDBJ databases">
        <title>Genome sequencing of Brevundimonas nasdae TPW30.</title>
        <authorList>
            <person name="Tan P.W."/>
            <person name="Chan K.-G."/>
        </authorList>
    </citation>
    <scope>NUCLEOTIDE SEQUENCE [LARGE SCALE GENOMIC DNA]</scope>
    <source>
        <strain evidence="7 8">TPW30</strain>
    </source>
</reference>
<dbReference type="Pfam" id="PF07568">
    <property type="entry name" value="HisKA_2"/>
    <property type="match status" value="1"/>
</dbReference>
<name>A0A0B4DQT8_9CAUL</name>
<dbReference type="InterPro" id="IPR000014">
    <property type="entry name" value="PAS"/>
</dbReference>
<dbReference type="InterPro" id="IPR003594">
    <property type="entry name" value="HATPase_dom"/>
</dbReference>